<protein>
    <submittedName>
        <fullName evidence="1">Uncharacterized protein</fullName>
    </submittedName>
</protein>
<organism evidence="1 2">
    <name type="scientific">candidate division WWE3 bacterium RBG_19FT_COMBO_34_6</name>
    <dbReference type="NCBI Taxonomy" id="1802612"/>
    <lineage>
        <taxon>Bacteria</taxon>
        <taxon>Katanobacteria</taxon>
    </lineage>
</organism>
<sequence>MREDEAVSLARKMIKENIENPSGRPFAVILDEIKITKIGYEIRSIHPAGWWILISFFKEIFIFKSGDGAKKRG</sequence>
<name>A0A1F4UKU7_UNCKA</name>
<evidence type="ECO:0000313" key="1">
    <source>
        <dbReference type="EMBL" id="OGC45584.1"/>
    </source>
</evidence>
<gene>
    <name evidence="1" type="ORF">A2V49_03750</name>
</gene>
<proteinExistence type="predicted"/>
<reference evidence="1 2" key="1">
    <citation type="journal article" date="2016" name="Nat. Commun.">
        <title>Thousands of microbial genomes shed light on interconnected biogeochemical processes in an aquifer system.</title>
        <authorList>
            <person name="Anantharaman K."/>
            <person name="Brown C.T."/>
            <person name="Hug L.A."/>
            <person name="Sharon I."/>
            <person name="Castelle C.J."/>
            <person name="Probst A.J."/>
            <person name="Thomas B.C."/>
            <person name="Singh A."/>
            <person name="Wilkins M.J."/>
            <person name="Karaoz U."/>
            <person name="Brodie E.L."/>
            <person name="Williams K.H."/>
            <person name="Hubbard S.S."/>
            <person name="Banfield J.F."/>
        </authorList>
    </citation>
    <scope>NUCLEOTIDE SEQUENCE [LARGE SCALE GENOMIC DNA]</scope>
</reference>
<dbReference type="Proteomes" id="UP000178615">
    <property type="component" value="Unassembled WGS sequence"/>
</dbReference>
<comment type="caution">
    <text evidence="1">The sequence shown here is derived from an EMBL/GenBank/DDBJ whole genome shotgun (WGS) entry which is preliminary data.</text>
</comment>
<accession>A0A1F4UKU7</accession>
<dbReference type="EMBL" id="MEUV01000026">
    <property type="protein sequence ID" value="OGC45584.1"/>
    <property type="molecule type" value="Genomic_DNA"/>
</dbReference>
<evidence type="ECO:0000313" key="2">
    <source>
        <dbReference type="Proteomes" id="UP000178615"/>
    </source>
</evidence>
<dbReference type="AlphaFoldDB" id="A0A1F4UKU7"/>